<evidence type="ECO:0000256" key="1">
    <source>
        <dbReference type="SAM" id="MobiDB-lite"/>
    </source>
</evidence>
<keyword evidence="3" id="KW-1185">Reference proteome</keyword>
<accession>A0A151M922</accession>
<gene>
    <name evidence="2" type="ORF">Y1Q_0001317</name>
</gene>
<sequence length="160" mass="17740">MAAGTNRERGEALSGQSHVSRQEAVGDVQSAPGGGVFIRRLRSAGPKRPAASIGAARYSSKHPTPSAPPGKKSQGKQKRQEKTKQKEDTCSVSAYRHLVVIIIVHSQKKQMAIYWASKCTVQNLQWQFHARPCFRSNGKTTDRPCEEQILTFYGKMNIFL</sequence>
<evidence type="ECO:0000313" key="2">
    <source>
        <dbReference type="EMBL" id="KYO20995.1"/>
    </source>
</evidence>
<feature type="compositionally biased region" description="Basic and acidic residues" evidence="1">
    <location>
        <begin position="78"/>
        <end position="88"/>
    </location>
</feature>
<dbReference type="Proteomes" id="UP000050525">
    <property type="component" value="Unassembled WGS sequence"/>
</dbReference>
<organism evidence="2 3">
    <name type="scientific">Alligator mississippiensis</name>
    <name type="common">American alligator</name>
    <dbReference type="NCBI Taxonomy" id="8496"/>
    <lineage>
        <taxon>Eukaryota</taxon>
        <taxon>Metazoa</taxon>
        <taxon>Chordata</taxon>
        <taxon>Craniata</taxon>
        <taxon>Vertebrata</taxon>
        <taxon>Euteleostomi</taxon>
        <taxon>Archelosauria</taxon>
        <taxon>Archosauria</taxon>
        <taxon>Crocodylia</taxon>
        <taxon>Alligatoridae</taxon>
        <taxon>Alligatorinae</taxon>
        <taxon>Alligator</taxon>
    </lineage>
</organism>
<comment type="caution">
    <text evidence="2">The sequence shown here is derived from an EMBL/GenBank/DDBJ whole genome shotgun (WGS) entry which is preliminary data.</text>
</comment>
<name>A0A151M922_ALLMI</name>
<dbReference type="AlphaFoldDB" id="A0A151M922"/>
<reference evidence="2 3" key="1">
    <citation type="journal article" date="2012" name="Genome Biol.">
        <title>Sequencing three crocodilian genomes to illuminate the evolution of archosaurs and amniotes.</title>
        <authorList>
            <person name="St John J.A."/>
            <person name="Braun E.L."/>
            <person name="Isberg S.R."/>
            <person name="Miles L.G."/>
            <person name="Chong A.Y."/>
            <person name="Gongora J."/>
            <person name="Dalzell P."/>
            <person name="Moran C."/>
            <person name="Bed'hom B."/>
            <person name="Abzhanov A."/>
            <person name="Burgess S.C."/>
            <person name="Cooksey A.M."/>
            <person name="Castoe T.A."/>
            <person name="Crawford N.G."/>
            <person name="Densmore L.D."/>
            <person name="Drew J.C."/>
            <person name="Edwards S.V."/>
            <person name="Faircloth B.C."/>
            <person name="Fujita M.K."/>
            <person name="Greenwold M.J."/>
            <person name="Hoffmann F.G."/>
            <person name="Howard J.M."/>
            <person name="Iguchi T."/>
            <person name="Janes D.E."/>
            <person name="Khan S.Y."/>
            <person name="Kohno S."/>
            <person name="de Koning A.J."/>
            <person name="Lance S.L."/>
            <person name="McCarthy F.M."/>
            <person name="McCormack J.E."/>
            <person name="Merchant M.E."/>
            <person name="Peterson D.G."/>
            <person name="Pollock D.D."/>
            <person name="Pourmand N."/>
            <person name="Raney B.J."/>
            <person name="Roessler K.A."/>
            <person name="Sanford J.R."/>
            <person name="Sawyer R.H."/>
            <person name="Schmidt C.J."/>
            <person name="Triplett E.W."/>
            <person name="Tuberville T.D."/>
            <person name="Venegas-Anaya M."/>
            <person name="Howard J.T."/>
            <person name="Jarvis E.D."/>
            <person name="Guillette L.J.Jr."/>
            <person name="Glenn T.C."/>
            <person name="Green R.E."/>
            <person name="Ray D.A."/>
        </authorList>
    </citation>
    <scope>NUCLEOTIDE SEQUENCE [LARGE SCALE GENOMIC DNA]</scope>
    <source>
        <strain evidence="2">KSC_2009_1</strain>
    </source>
</reference>
<dbReference type="EMBL" id="AKHW03006295">
    <property type="protein sequence ID" value="KYO20995.1"/>
    <property type="molecule type" value="Genomic_DNA"/>
</dbReference>
<evidence type="ECO:0000313" key="3">
    <source>
        <dbReference type="Proteomes" id="UP000050525"/>
    </source>
</evidence>
<proteinExistence type="predicted"/>
<feature type="compositionally biased region" description="Basic and acidic residues" evidence="1">
    <location>
        <begin position="1"/>
        <end position="11"/>
    </location>
</feature>
<protein>
    <submittedName>
        <fullName evidence="2">Uncharacterized protein</fullName>
    </submittedName>
</protein>
<feature type="region of interest" description="Disordered" evidence="1">
    <location>
        <begin position="1"/>
        <end position="88"/>
    </location>
</feature>